<keyword evidence="1" id="KW-0560">Oxidoreductase</keyword>
<evidence type="ECO:0000313" key="1">
    <source>
        <dbReference type="EMBL" id="NWK02414.1"/>
    </source>
</evidence>
<dbReference type="SUPFAM" id="SSF51197">
    <property type="entry name" value="Clavaminate synthase-like"/>
    <property type="match status" value="1"/>
</dbReference>
<accession>A0A7K4NM73</accession>
<sequence>MDLEHEFLQEGFVELGPILDVEWCTNIKKQFNKLRPIDVQFFKENVFYKENEFDPTKSQRGTGPGPGRNLTERVNLDLIEKNPIIQETLSKVLGSDYKIMQKIFVMGLPKNMIPDWINKRTKNLGFVNLCALVRPEFRDMTYFHGIDYHMDLVDHENRIGDFITLYVYLENVTANMSPLHVVPKSHIFGATTAPHDLKSLGGNKILYNDRKGNSEEFNFKMLTGAQGSVFFWSEYNLHGTMPTTTTNIPRVSLRYLIERGKSTKECIIDKFLKNIDAPLSTQATREENFEYGNAKGSNLLKPKEQVP</sequence>
<organism evidence="1 2">
    <name type="scientific">Marine Group I thaumarchaeote</name>
    <dbReference type="NCBI Taxonomy" id="2511932"/>
    <lineage>
        <taxon>Archaea</taxon>
        <taxon>Nitrososphaerota</taxon>
        <taxon>Marine Group I</taxon>
    </lineage>
</organism>
<evidence type="ECO:0000313" key="2">
    <source>
        <dbReference type="Proteomes" id="UP000529843"/>
    </source>
</evidence>
<dbReference type="AlphaFoldDB" id="A0A7K4NM73"/>
<dbReference type="Pfam" id="PF05721">
    <property type="entry name" value="PhyH"/>
    <property type="match status" value="1"/>
</dbReference>
<protein>
    <submittedName>
        <fullName evidence="1">Phytanoyl-CoA dioxygenase family protein</fullName>
    </submittedName>
</protein>
<dbReference type="GO" id="GO:0051213">
    <property type="term" value="F:dioxygenase activity"/>
    <property type="evidence" value="ECO:0007669"/>
    <property type="project" value="UniProtKB-KW"/>
</dbReference>
<dbReference type="EMBL" id="JACAST010000030">
    <property type="protein sequence ID" value="NWK02414.1"/>
    <property type="molecule type" value="Genomic_DNA"/>
</dbReference>
<keyword evidence="1" id="KW-0223">Dioxygenase</keyword>
<dbReference type="Gene3D" id="2.60.120.620">
    <property type="entry name" value="q2cbj1_9rhob like domain"/>
    <property type="match status" value="1"/>
</dbReference>
<dbReference type="InterPro" id="IPR008775">
    <property type="entry name" value="Phytyl_CoA_dOase-like"/>
</dbReference>
<comment type="caution">
    <text evidence="1">The sequence shown here is derived from an EMBL/GenBank/DDBJ whole genome shotgun (WGS) entry which is preliminary data.</text>
</comment>
<dbReference type="Proteomes" id="UP000529843">
    <property type="component" value="Unassembled WGS sequence"/>
</dbReference>
<proteinExistence type="predicted"/>
<name>A0A7K4NM73_9ARCH</name>
<reference evidence="1 2" key="1">
    <citation type="journal article" date="2019" name="Environ. Microbiol.">
        <title>Genomics insights into ecotype formation of ammonia-oxidizing archaea in the deep ocean.</title>
        <authorList>
            <person name="Wang Y."/>
            <person name="Huang J.M."/>
            <person name="Cui G.J."/>
            <person name="Nunoura T."/>
            <person name="Takaki Y."/>
            <person name="Li W.L."/>
            <person name="Li J."/>
            <person name="Gao Z.M."/>
            <person name="Takai K."/>
            <person name="Zhang A.Q."/>
            <person name="Stepanauskas R."/>
        </authorList>
    </citation>
    <scope>NUCLEOTIDE SEQUENCE [LARGE SCALE GENOMIC DNA]</scope>
    <source>
        <strain evidence="1 2">N8</strain>
    </source>
</reference>
<gene>
    <name evidence="1" type="ORF">HX804_03810</name>
</gene>